<dbReference type="PANTHER" id="PTHR43280">
    <property type="entry name" value="ARAC-FAMILY TRANSCRIPTIONAL REGULATOR"/>
    <property type="match status" value="1"/>
</dbReference>
<accession>A0A327R537</accession>
<dbReference type="EMBL" id="QLLL01000001">
    <property type="protein sequence ID" value="RAJ10874.1"/>
    <property type="molecule type" value="Genomic_DNA"/>
</dbReference>
<feature type="transmembrane region" description="Helical" evidence="4">
    <location>
        <begin position="197"/>
        <end position="217"/>
    </location>
</feature>
<dbReference type="InterPro" id="IPR018062">
    <property type="entry name" value="HTH_AraC-typ_CS"/>
</dbReference>
<keyword evidence="4" id="KW-1133">Transmembrane helix</keyword>
<dbReference type="GO" id="GO:0043565">
    <property type="term" value="F:sequence-specific DNA binding"/>
    <property type="evidence" value="ECO:0007669"/>
    <property type="project" value="InterPro"/>
</dbReference>
<dbReference type="AlphaFoldDB" id="A0A327R537"/>
<dbReference type="GO" id="GO:0003700">
    <property type="term" value="F:DNA-binding transcription factor activity"/>
    <property type="evidence" value="ECO:0007669"/>
    <property type="project" value="InterPro"/>
</dbReference>
<feature type="transmembrane region" description="Helical" evidence="4">
    <location>
        <begin position="66"/>
        <end position="86"/>
    </location>
</feature>
<keyword evidence="4" id="KW-0472">Membrane</keyword>
<feature type="transmembrane region" description="Helical" evidence="4">
    <location>
        <begin position="98"/>
        <end position="118"/>
    </location>
</feature>
<evidence type="ECO:0000256" key="1">
    <source>
        <dbReference type="ARBA" id="ARBA00023015"/>
    </source>
</evidence>
<name>A0A327R537_9BACT</name>
<feature type="transmembrane region" description="Helical" evidence="4">
    <location>
        <begin position="166"/>
        <end position="185"/>
    </location>
</feature>
<dbReference type="Gene3D" id="1.10.10.60">
    <property type="entry name" value="Homeodomain-like"/>
    <property type="match status" value="2"/>
</dbReference>
<evidence type="ECO:0000256" key="4">
    <source>
        <dbReference type="SAM" id="Phobius"/>
    </source>
</evidence>
<dbReference type="RefSeq" id="WP_111595996.1">
    <property type="nucleotide sequence ID" value="NZ_QLLL01000001.1"/>
</dbReference>
<evidence type="ECO:0000259" key="5">
    <source>
        <dbReference type="PROSITE" id="PS01124"/>
    </source>
</evidence>
<dbReference type="Pfam" id="PF12833">
    <property type="entry name" value="HTH_18"/>
    <property type="match status" value="1"/>
</dbReference>
<organism evidence="6 7">
    <name type="scientific">Chitinophaga skermanii</name>
    <dbReference type="NCBI Taxonomy" id="331697"/>
    <lineage>
        <taxon>Bacteria</taxon>
        <taxon>Pseudomonadati</taxon>
        <taxon>Bacteroidota</taxon>
        <taxon>Chitinophagia</taxon>
        <taxon>Chitinophagales</taxon>
        <taxon>Chitinophagaceae</taxon>
        <taxon>Chitinophaga</taxon>
    </lineage>
</organism>
<dbReference type="SUPFAM" id="SSF46689">
    <property type="entry name" value="Homeodomain-like"/>
    <property type="match status" value="1"/>
</dbReference>
<keyword evidence="7" id="KW-1185">Reference proteome</keyword>
<comment type="caution">
    <text evidence="6">The sequence shown here is derived from an EMBL/GenBank/DDBJ whole genome shotgun (WGS) entry which is preliminary data.</text>
</comment>
<reference evidence="6 7" key="1">
    <citation type="submission" date="2018-06" db="EMBL/GenBank/DDBJ databases">
        <title>Genomic Encyclopedia of Archaeal and Bacterial Type Strains, Phase II (KMG-II): from individual species to whole genera.</title>
        <authorList>
            <person name="Goeker M."/>
        </authorList>
    </citation>
    <scope>NUCLEOTIDE SEQUENCE [LARGE SCALE GENOMIC DNA]</scope>
    <source>
        <strain evidence="6 7">DSM 23857</strain>
    </source>
</reference>
<evidence type="ECO:0000313" key="6">
    <source>
        <dbReference type="EMBL" id="RAJ10874.1"/>
    </source>
</evidence>
<feature type="domain" description="HTH araC/xylS-type" evidence="5">
    <location>
        <begin position="252"/>
        <end position="354"/>
    </location>
</feature>
<feature type="transmembrane region" description="Helical" evidence="4">
    <location>
        <begin position="40"/>
        <end position="60"/>
    </location>
</feature>
<keyword evidence="4" id="KW-0812">Transmembrane</keyword>
<gene>
    <name evidence="6" type="ORF">LX64_00481</name>
</gene>
<feature type="transmembrane region" description="Helical" evidence="4">
    <location>
        <begin position="6"/>
        <end position="28"/>
    </location>
</feature>
<dbReference type="PANTHER" id="PTHR43280:SF29">
    <property type="entry name" value="ARAC-FAMILY TRANSCRIPTIONAL REGULATOR"/>
    <property type="match status" value="1"/>
</dbReference>
<protein>
    <submittedName>
        <fullName evidence="6">AraC-like DNA-binding protein</fullName>
    </submittedName>
</protein>
<keyword evidence="2 6" id="KW-0238">DNA-binding</keyword>
<proteinExistence type="predicted"/>
<dbReference type="PROSITE" id="PS00041">
    <property type="entry name" value="HTH_ARAC_FAMILY_1"/>
    <property type="match status" value="1"/>
</dbReference>
<dbReference type="OrthoDB" id="6283866at2"/>
<dbReference type="PROSITE" id="PS01124">
    <property type="entry name" value="HTH_ARAC_FAMILY_2"/>
    <property type="match status" value="1"/>
</dbReference>
<dbReference type="Proteomes" id="UP000249547">
    <property type="component" value="Unassembled WGS sequence"/>
</dbReference>
<sequence length="358" mass="40471">MNFMQQIVSFVSLLGAFNGLVLSTYLLVSKRTHSLAARLLGVLLLMISIRVAKSVFLYFNPQMPKVYAQIGLSACLFIGPALYYFYRAAMQQKTSIPKSWQLTWACLIVSMLAINIFLPYDTNRAFWNNGVIQVIYLVWAGFILASGVVLWPVMKTFFTRSRPLQATEQFWLLLFLANLAVKVVYDLSMYNLVAIRYYISGAIMFTFLLYLTLFFYFQRASIGNILSGGEANQAKGNGKKKIDEVAASGLKEKLFHLLATQGIHKDPNLKISEVAKLMNISSHQLSQFLNDNLQKSFTTFMNEYRVEEACKLIAQDDRLTFEAIGYEVGFNSKSTFYAAFKKMTGATPAGFKEQANKL</sequence>
<evidence type="ECO:0000313" key="7">
    <source>
        <dbReference type="Proteomes" id="UP000249547"/>
    </source>
</evidence>
<evidence type="ECO:0000256" key="2">
    <source>
        <dbReference type="ARBA" id="ARBA00023125"/>
    </source>
</evidence>
<feature type="transmembrane region" description="Helical" evidence="4">
    <location>
        <begin position="130"/>
        <end position="154"/>
    </location>
</feature>
<dbReference type="SMART" id="SM00342">
    <property type="entry name" value="HTH_ARAC"/>
    <property type="match status" value="1"/>
</dbReference>
<dbReference type="InterPro" id="IPR018060">
    <property type="entry name" value="HTH_AraC"/>
</dbReference>
<keyword evidence="3" id="KW-0804">Transcription</keyword>
<keyword evidence="1" id="KW-0805">Transcription regulation</keyword>
<evidence type="ECO:0000256" key="3">
    <source>
        <dbReference type="ARBA" id="ARBA00023163"/>
    </source>
</evidence>
<dbReference type="InterPro" id="IPR009057">
    <property type="entry name" value="Homeodomain-like_sf"/>
</dbReference>